<protein>
    <submittedName>
        <fullName evidence="1">Uncharacterized protein</fullName>
    </submittedName>
</protein>
<dbReference type="AlphaFoldDB" id="A0A8I6XTG6"/>
<accession>A0A8I6XTG6</accession>
<evidence type="ECO:0000313" key="1">
    <source>
        <dbReference type="EnsemblPlants" id="HORVU.MOREX.r3.5HG0487820.1.CDS1"/>
    </source>
</evidence>
<dbReference type="PANTHER" id="PTHR33087">
    <property type="entry name" value="OS07G0539200 PROTEIN"/>
    <property type="match status" value="1"/>
</dbReference>
<reference evidence="1" key="2">
    <citation type="submission" date="2020-10" db="EMBL/GenBank/DDBJ databases">
        <authorList>
            <person name="Scholz U."/>
            <person name="Mascher M."/>
            <person name="Fiebig A."/>
        </authorList>
    </citation>
    <scope>NUCLEOTIDE SEQUENCE [LARGE SCALE GENOMIC DNA]</scope>
    <source>
        <strain evidence="1">cv. Morex</strain>
    </source>
</reference>
<dbReference type="Gramene" id="HORVU.MOREX.r3.5HG0487820.1">
    <property type="protein sequence ID" value="HORVU.MOREX.r3.5HG0487820.1.CDS1"/>
    <property type="gene ID" value="HORVU.MOREX.r3.5HG0487820"/>
</dbReference>
<sequence length="138" mass="15459">MVATITSSRPPITADEVADALFNNLELQPGDFSIHLHHPEDFLIVCASQAIKDRIYGDHHIEGPSFSLSLRPWSKLAHTGYDSLGHRVELELCGVPAQAWNLSTIERILGDSCWVERLHPETRSRTDLATFRLSLPHP</sequence>
<dbReference type="InterPro" id="IPR053253">
    <property type="entry name" value="Sex_diff_modulator"/>
</dbReference>
<evidence type="ECO:0000313" key="2">
    <source>
        <dbReference type="Proteomes" id="UP000011116"/>
    </source>
</evidence>
<reference evidence="2" key="1">
    <citation type="journal article" date="2012" name="Nature">
        <title>A physical, genetic and functional sequence assembly of the barley genome.</title>
        <authorList>
            <consortium name="The International Barley Genome Sequencing Consortium"/>
            <person name="Mayer K.F."/>
            <person name="Waugh R."/>
            <person name="Brown J.W."/>
            <person name="Schulman A."/>
            <person name="Langridge P."/>
            <person name="Platzer M."/>
            <person name="Fincher G.B."/>
            <person name="Muehlbauer G.J."/>
            <person name="Sato K."/>
            <person name="Close T.J."/>
            <person name="Wise R.P."/>
            <person name="Stein N."/>
        </authorList>
    </citation>
    <scope>NUCLEOTIDE SEQUENCE [LARGE SCALE GENOMIC DNA]</scope>
    <source>
        <strain evidence="2">cv. Morex</strain>
    </source>
</reference>
<dbReference type="Proteomes" id="UP000011116">
    <property type="component" value="Chromosome 5H"/>
</dbReference>
<keyword evidence="2" id="KW-1185">Reference proteome</keyword>
<dbReference type="EnsemblPlants" id="HORVU.MOREX.r3.5HG0487820.1">
    <property type="protein sequence ID" value="HORVU.MOREX.r3.5HG0487820.1.CDS1"/>
    <property type="gene ID" value="HORVU.MOREX.r3.5HG0487820"/>
</dbReference>
<reference evidence="1" key="3">
    <citation type="submission" date="2022-01" db="UniProtKB">
        <authorList>
            <consortium name="EnsemblPlants"/>
        </authorList>
    </citation>
    <scope>IDENTIFICATION</scope>
    <source>
        <strain evidence="1">subsp. vulgare</strain>
    </source>
</reference>
<name>A0A8I6XTG6_HORVV</name>
<organism evidence="1 2">
    <name type="scientific">Hordeum vulgare subsp. vulgare</name>
    <name type="common">Domesticated barley</name>
    <dbReference type="NCBI Taxonomy" id="112509"/>
    <lineage>
        <taxon>Eukaryota</taxon>
        <taxon>Viridiplantae</taxon>
        <taxon>Streptophyta</taxon>
        <taxon>Embryophyta</taxon>
        <taxon>Tracheophyta</taxon>
        <taxon>Spermatophyta</taxon>
        <taxon>Magnoliopsida</taxon>
        <taxon>Liliopsida</taxon>
        <taxon>Poales</taxon>
        <taxon>Poaceae</taxon>
        <taxon>BOP clade</taxon>
        <taxon>Pooideae</taxon>
        <taxon>Triticodae</taxon>
        <taxon>Triticeae</taxon>
        <taxon>Hordeinae</taxon>
        <taxon>Hordeum</taxon>
    </lineage>
</organism>
<proteinExistence type="predicted"/>
<dbReference type="PANTHER" id="PTHR33087:SF31">
    <property type="entry name" value="OS06G0482850 PROTEIN"/>
    <property type="match status" value="1"/>
</dbReference>